<evidence type="ECO:0000256" key="6">
    <source>
        <dbReference type="SAM" id="Phobius"/>
    </source>
</evidence>
<name>A0AB39P0M9_9ACTN</name>
<protein>
    <submittedName>
        <fullName evidence="8">MFS transporter</fullName>
    </submittedName>
</protein>
<dbReference type="GO" id="GO:0005886">
    <property type="term" value="C:plasma membrane"/>
    <property type="evidence" value="ECO:0007669"/>
    <property type="project" value="UniProtKB-SubCell"/>
</dbReference>
<dbReference type="CDD" id="cd17319">
    <property type="entry name" value="MFS_ExuT_GudP_like"/>
    <property type="match status" value="1"/>
</dbReference>
<feature type="transmembrane region" description="Helical" evidence="6">
    <location>
        <begin position="361"/>
        <end position="381"/>
    </location>
</feature>
<feature type="transmembrane region" description="Helical" evidence="6">
    <location>
        <begin position="49"/>
        <end position="72"/>
    </location>
</feature>
<feature type="transmembrane region" description="Helical" evidence="6">
    <location>
        <begin position="227"/>
        <end position="246"/>
    </location>
</feature>
<feature type="transmembrane region" description="Helical" evidence="6">
    <location>
        <begin position="161"/>
        <end position="185"/>
    </location>
</feature>
<dbReference type="AlphaFoldDB" id="A0AB39P0M9"/>
<feature type="transmembrane region" description="Helical" evidence="6">
    <location>
        <begin position="266"/>
        <end position="288"/>
    </location>
</feature>
<feature type="compositionally biased region" description="Polar residues" evidence="5">
    <location>
        <begin position="415"/>
        <end position="424"/>
    </location>
</feature>
<dbReference type="InterPro" id="IPR036259">
    <property type="entry name" value="MFS_trans_sf"/>
</dbReference>
<evidence type="ECO:0000259" key="7">
    <source>
        <dbReference type="PROSITE" id="PS50850"/>
    </source>
</evidence>
<gene>
    <name evidence="8" type="ORF">AB5J56_04805</name>
</gene>
<keyword evidence="2 6" id="KW-0812">Transmembrane</keyword>
<reference evidence="8" key="1">
    <citation type="submission" date="2024-07" db="EMBL/GenBank/DDBJ databases">
        <authorList>
            <person name="Yu S.T."/>
        </authorList>
    </citation>
    <scope>NUCLEOTIDE SEQUENCE</scope>
    <source>
        <strain evidence="8">R21</strain>
    </source>
</reference>
<feature type="transmembrane region" description="Helical" evidence="6">
    <location>
        <begin position="84"/>
        <end position="108"/>
    </location>
</feature>
<evidence type="ECO:0000256" key="2">
    <source>
        <dbReference type="ARBA" id="ARBA00022692"/>
    </source>
</evidence>
<organism evidence="8">
    <name type="scientific">Streptomyces sp. R21</name>
    <dbReference type="NCBI Taxonomy" id="3238627"/>
    <lineage>
        <taxon>Bacteria</taxon>
        <taxon>Bacillati</taxon>
        <taxon>Actinomycetota</taxon>
        <taxon>Actinomycetes</taxon>
        <taxon>Kitasatosporales</taxon>
        <taxon>Streptomycetaceae</taxon>
        <taxon>Streptomyces</taxon>
    </lineage>
</organism>
<dbReference type="PANTHER" id="PTHR11662">
    <property type="entry name" value="SOLUTE CARRIER FAMILY 17"/>
    <property type="match status" value="1"/>
</dbReference>
<evidence type="ECO:0000256" key="3">
    <source>
        <dbReference type="ARBA" id="ARBA00022989"/>
    </source>
</evidence>
<feature type="transmembrane region" description="Helical" evidence="6">
    <location>
        <begin position="387"/>
        <end position="408"/>
    </location>
</feature>
<keyword evidence="4 6" id="KW-0472">Membrane</keyword>
<dbReference type="InterPro" id="IPR011701">
    <property type="entry name" value="MFS"/>
</dbReference>
<feature type="domain" description="Major facilitator superfamily (MFS) profile" evidence="7">
    <location>
        <begin position="11"/>
        <end position="413"/>
    </location>
</feature>
<dbReference type="PANTHER" id="PTHR11662:SF399">
    <property type="entry name" value="FI19708P1-RELATED"/>
    <property type="match status" value="1"/>
</dbReference>
<dbReference type="InterPro" id="IPR050382">
    <property type="entry name" value="MFS_Na/Anion_cotransporter"/>
</dbReference>
<dbReference type="RefSeq" id="WP_369230368.1">
    <property type="nucleotide sequence ID" value="NZ_CP163435.1"/>
</dbReference>
<evidence type="ECO:0000313" key="8">
    <source>
        <dbReference type="EMBL" id="XDQ24061.1"/>
    </source>
</evidence>
<dbReference type="GO" id="GO:0022857">
    <property type="term" value="F:transmembrane transporter activity"/>
    <property type="evidence" value="ECO:0007669"/>
    <property type="project" value="InterPro"/>
</dbReference>
<feature type="transmembrane region" description="Helical" evidence="6">
    <location>
        <begin position="300"/>
        <end position="318"/>
    </location>
</feature>
<proteinExistence type="predicted"/>
<feature type="transmembrane region" description="Helical" evidence="6">
    <location>
        <begin position="324"/>
        <end position="349"/>
    </location>
</feature>
<dbReference type="PROSITE" id="PS50850">
    <property type="entry name" value="MFS"/>
    <property type="match status" value="1"/>
</dbReference>
<comment type="subcellular location">
    <subcellularLocation>
        <location evidence="1">Cell membrane</location>
        <topology evidence="1">Multi-pass membrane protein</topology>
    </subcellularLocation>
</comment>
<accession>A0AB39P0M9</accession>
<keyword evidence="3 6" id="KW-1133">Transmembrane helix</keyword>
<dbReference type="Pfam" id="PF07690">
    <property type="entry name" value="MFS_1"/>
    <property type="match status" value="1"/>
</dbReference>
<evidence type="ECO:0000256" key="5">
    <source>
        <dbReference type="SAM" id="MobiDB-lite"/>
    </source>
</evidence>
<feature type="region of interest" description="Disordered" evidence="5">
    <location>
        <begin position="415"/>
        <end position="458"/>
    </location>
</feature>
<sequence>MKPSGRARWAIGGLLAGGIVVNFLDRIALSVASSPIATEFDLDLSQLGIVLSAFTWSYCLVQLPAGALVDLFGVSWLTRIASALWAVASLLTALAGGLGTVIAARLLLGVAEGPSMVGASKATATWFPLSERGMATAMFDGATKVANMVAFPLLAFVMSEWGWRAGFLFSAALSLLFSVAWWWGYRDPSEHRMLRDTEREFILKGGARDSDRGRPGRLRCVLRSRRSWTMAFACYGYTINVVVTWMPEFFQREYGLRLLNSGFHSMIPWGVATVAELVVGGWLVDRLVSRGRDPIRVRRTVLTAGLVCGATIGAAGTAGSAAAAVAWMSVSLAGLAIAAPVAWSLPGLLAEPGTVGAVSGLMNFANTAATGCGVVFTGWLAQATGSFHAPFLFAVVVLAVGVLLYRIVLRPTPSAHSASRTASPPQGAVIDAGDGEAVQAADSSAPKTPASLHTRNRP</sequence>
<dbReference type="SUPFAM" id="SSF103473">
    <property type="entry name" value="MFS general substrate transporter"/>
    <property type="match status" value="1"/>
</dbReference>
<dbReference type="Gene3D" id="1.20.1250.20">
    <property type="entry name" value="MFS general substrate transporter like domains"/>
    <property type="match status" value="2"/>
</dbReference>
<dbReference type="InterPro" id="IPR020846">
    <property type="entry name" value="MFS_dom"/>
</dbReference>
<evidence type="ECO:0000256" key="4">
    <source>
        <dbReference type="ARBA" id="ARBA00023136"/>
    </source>
</evidence>
<dbReference type="EMBL" id="CP163435">
    <property type="protein sequence ID" value="XDQ24061.1"/>
    <property type="molecule type" value="Genomic_DNA"/>
</dbReference>
<evidence type="ECO:0000256" key="1">
    <source>
        <dbReference type="ARBA" id="ARBA00004651"/>
    </source>
</evidence>